<sequence>MHVVTLLKASTASRLRSQALPDCNPHDCVLAGIGLGVFPGYSVSDYIAEGRLVPVFADWSLPTGGIHAVFPQARFRPAKVRAFVDLLASAEKKRSRGVAVA</sequence>
<dbReference type="InterPro" id="IPR058163">
    <property type="entry name" value="LysR-type_TF_proteobact-type"/>
</dbReference>
<dbReference type="PANTHER" id="PTHR30537:SF5">
    <property type="entry name" value="HTH-TYPE TRANSCRIPTIONAL ACTIVATOR TTDR-RELATED"/>
    <property type="match status" value="1"/>
</dbReference>
<protein>
    <submittedName>
        <fullName evidence="3">LysR substrate binding domain-containing protein</fullName>
    </submittedName>
</protein>
<reference evidence="3 4" key="1">
    <citation type="submission" date="2016-10" db="EMBL/GenBank/DDBJ databases">
        <authorList>
            <person name="de Groot N.N."/>
        </authorList>
    </citation>
    <scope>NUCLEOTIDE SEQUENCE [LARGE SCALE GENOMIC DNA]</scope>
    <source>
        <strain evidence="3 4">CGMCC 1.12097</strain>
    </source>
</reference>
<name>A0A1G5ZF19_9HYPH</name>
<gene>
    <name evidence="3" type="ORF">SAMN02927914_04957</name>
</gene>
<dbReference type="Proteomes" id="UP000198588">
    <property type="component" value="Unassembled WGS sequence"/>
</dbReference>
<dbReference type="AlphaFoldDB" id="A0A1G5ZF19"/>
<accession>A0A1G5ZF19</accession>
<dbReference type="InterPro" id="IPR005119">
    <property type="entry name" value="LysR_subst-bd"/>
</dbReference>
<dbReference type="EMBL" id="FMXM01000018">
    <property type="protein sequence ID" value="SDA93471.1"/>
    <property type="molecule type" value="Genomic_DNA"/>
</dbReference>
<dbReference type="Gene3D" id="3.40.190.290">
    <property type="match status" value="1"/>
</dbReference>
<dbReference type="SUPFAM" id="SSF53850">
    <property type="entry name" value="Periplasmic binding protein-like II"/>
    <property type="match status" value="1"/>
</dbReference>
<feature type="domain" description="LysR substrate-binding" evidence="2">
    <location>
        <begin position="27"/>
        <end position="89"/>
    </location>
</feature>
<organism evidence="3 4">
    <name type="scientific">Mesorhizobium qingshengii</name>
    <dbReference type="NCBI Taxonomy" id="1165689"/>
    <lineage>
        <taxon>Bacteria</taxon>
        <taxon>Pseudomonadati</taxon>
        <taxon>Pseudomonadota</taxon>
        <taxon>Alphaproteobacteria</taxon>
        <taxon>Hyphomicrobiales</taxon>
        <taxon>Phyllobacteriaceae</taxon>
        <taxon>Mesorhizobium</taxon>
    </lineage>
</organism>
<evidence type="ECO:0000256" key="1">
    <source>
        <dbReference type="ARBA" id="ARBA00009437"/>
    </source>
</evidence>
<comment type="similarity">
    <text evidence="1">Belongs to the LysR transcriptional regulatory family.</text>
</comment>
<proteinExistence type="inferred from homology"/>
<evidence type="ECO:0000313" key="4">
    <source>
        <dbReference type="Proteomes" id="UP000198588"/>
    </source>
</evidence>
<evidence type="ECO:0000313" key="3">
    <source>
        <dbReference type="EMBL" id="SDA93471.1"/>
    </source>
</evidence>
<dbReference type="PANTHER" id="PTHR30537">
    <property type="entry name" value="HTH-TYPE TRANSCRIPTIONAL REGULATOR"/>
    <property type="match status" value="1"/>
</dbReference>
<dbReference type="Pfam" id="PF03466">
    <property type="entry name" value="LysR_substrate"/>
    <property type="match status" value="1"/>
</dbReference>
<evidence type="ECO:0000259" key="2">
    <source>
        <dbReference type="Pfam" id="PF03466"/>
    </source>
</evidence>